<dbReference type="PROSITE" id="PS51257">
    <property type="entry name" value="PROKAR_LIPOPROTEIN"/>
    <property type="match status" value="1"/>
</dbReference>
<dbReference type="Proteomes" id="UP000027192">
    <property type="component" value="Unassembled WGS sequence"/>
</dbReference>
<evidence type="ECO:0000313" key="1">
    <source>
        <dbReference type="EMBL" id="KDM89795.1"/>
    </source>
</evidence>
<accession>A0A066RH81</accession>
<reference evidence="1 2" key="1">
    <citation type="submission" date="2014-04" db="EMBL/GenBank/DDBJ databases">
        <title>Draft genome sequence of Photobacterium halotolerans S2753: a solonamide, ngercheumicin and holomycin producer.</title>
        <authorList>
            <person name="Machado H.R."/>
            <person name="Gram L."/>
        </authorList>
    </citation>
    <scope>NUCLEOTIDE SEQUENCE [LARGE SCALE GENOMIC DNA]</scope>
    <source>
        <strain evidence="1 2">S2753</strain>
    </source>
</reference>
<proteinExistence type="predicted"/>
<dbReference type="RefSeq" id="WP_036756785.1">
    <property type="nucleotide sequence ID" value="NZ_JAGSGC010000022.1"/>
</dbReference>
<gene>
    <name evidence="1" type="ORF">EA58_20295</name>
</gene>
<keyword evidence="2" id="KW-1185">Reference proteome</keyword>
<dbReference type="EMBL" id="JMIB01000043">
    <property type="protein sequence ID" value="KDM89795.1"/>
    <property type="molecule type" value="Genomic_DNA"/>
</dbReference>
<evidence type="ECO:0000313" key="2">
    <source>
        <dbReference type="Proteomes" id="UP000027192"/>
    </source>
</evidence>
<protein>
    <recommendedName>
        <fullName evidence="3">Lipoprotein</fullName>
    </recommendedName>
</protein>
<dbReference type="AlphaFoldDB" id="A0A066RH81"/>
<sequence>MKKRFLICLAALLVLGCVSLSVNYFFAEIPRDGHSGMVSFDSLFTADTEGHYINKYPLKIGAVQLGKGTQIGSFVTLNGLSLEALQGKKFKVSNHEGVLEIIQ</sequence>
<dbReference type="STRING" id="1654360.EA58_20295"/>
<evidence type="ECO:0008006" key="3">
    <source>
        <dbReference type="Google" id="ProtNLM"/>
    </source>
</evidence>
<comment type="caution">
    <text evidence="1">The sequence shown here is derived from an EMBL/GenBank/DDBJ whole genome shotgun (WGS) entry which is preliminary data.</text>
</comment>
<name>A0A066RH81_9GAMM</name>
<organism evidence="1 2">
    <name type="scientific">Photobacterium galatheae</name>
    <dbReference type="NCBI Taxonomy" id="1654360"/>
    <lineage>
        <taxon>Bacteria</taxon>
        <taxon>Pseudomonadati</taxon>
        <taxon>Pseudomonadota</taxon>
        <taxon>Gammaproteobacteria</taxon>
        <taxon>Vibrionales</taxon>
        <taxon>Vibrionaceae</taxon>
        <taxon>Photobacterium</taxon>
    </lineage>
</organism>